<sequence length="165" mass="19171">MDKSLHICAMLKDRYGFLQEPLNFPSFDFKIQDGQDGSLMVFDALRKKFLVLTPEEWVRQHIVQLLLTQFNYPKSLFVLEKGVKYNTLQKRFDVLVYDREGLPFLLIECKAPSVKLSQSTLSQVCTYNQTLRAPYLGISNGKQHIFLELDPNTLEYSQISKLPTF</sequence>
<dbReference type="Proteomes" id="UP001595766">
    <property type="component" value="Unassembled WGS sequence"/>
</dbReference>
<organism evidence="2 3">
    <name type="scientific">Belliella kenyensis</name>
    <dbReference type="NCBI Taxonomy" id="1472724"/>
    <lineage>
        <taxon>Bacteria</taxon>
        <taxon>Pseudomonadati</taxon>
        <taxon>Bacteroidota</taxon>
        <taxon>Cytophagia</taxon>
        <taxon>Cytophagales</taxon>
        <taxon>Cyclobacteriaceae</taxon>
        <taxon>Belliella</taxon>
    </lineage>
</organism>
<evidence type="ECO:0000259" key="1">
    <source>
        <dbReference type="Pfam" id="PF13588"/>
    </source>
</evidence>
<comment type="caution">
    <text evidence="2">The sequence shown here is derived from an EMBL/GenBank/DDBJ whole genome shotgun (WGS) entry which is preliminary data.</text>
</comment>
<evidence type="ECO:0000313" key="3">
    <source>
        <dbReference type="Proteomes" id="UP001595766"/>
    </source>
</evidence>
<feature type="domain" description="Type I restriction enzyme R protein N-terminal" evidence="1">
    <location>
        <begin position="54"/>
        <end position="163"/>
    </location>
</feature>
<dbReference type="Gene3D" id="3.90.1570.30">
    <property type="match status" value="1"/>
</dbReference>
<name>A0ABV8EIM0_9BACT</name>
<dbReference type="RefSeq" id="WP_317208408.1">
    <property type="nucleotide sequence ID" value="NZ_JAKZGR010000003.1"/>
</dbReference>
<dbReference type="EMBL" id="JBHSAV010000003">
    <property type="protein sequence ID" value="MFC3975085.1"/>
    <property type="molecule type" value="Genomic_DNA"/>
</dbReference>
<keyword evidence="3" id="KW-1185">Reference proteome</keyword>
<accession>A0ABV8EIM0</accession>
<dbReference type="InterPro" id="IPR029464">
    <property type="entry name" value="HSDR_N"/>
</dbReference>
<reference evidence="3" key="1">
    <citation type="journal article" date="2019" name="Int. J. Syst. Evol. Microbiol.">
        <title>The Global Catalogue of Microorganisms (GCM) 10K type strain sequencing project: providing services to taxonomists for standard genome sequencing and annotation.</title>
        <authorList>
            <consortium name="The Broad Institute Genomics Platform"/>
            <consortium name="The Broad Institute Genome Sequencing Center for Infectious Disease"/>
            <person name="Wu L."/>
            <person name="Ma J."/>
        </authorList>
    </citation>
    <scope>NUCLEOTIDE SEQUENCE [LARGE SCALE GENOMIC DNA]</scope>
    <source>
        <strain evidence="3">CECT 8551</strain>
    </source>
</reference>
<dbReference type="Pfam" id="PF13588">
    <property type="entry name" value="HSDR_N_2"/>
    <property type="match status" value="1"/>
</dbReference>
<evidence type="ECO:0000313" key="2">
    <source>
        <dbReference type="EMBL" id="MFC3975085.1"/>
    </source>
</evidence>
<proteinExistence type="predicted"/>
<protein>
    <submittedName>
        <fullName evidence="2">Type I restriction enzyme HsdR N-terminal domain-containing protein</fullName>
    </submittedName>
</protein>
<gene>
    <name evidence="2" type="ORF">ACFOUP_01730</name>
</gene>